<dbReference type="NCBIfam" id="TIGR02359">
    <property type="entry name" value="thiW"/>
    <property type="match status" value="1"/>
</dbReference>
<evidence type="ECO:0000313" key="2">
    <source>
        <dbReference type="EMBL" id="ROQ89534.1"/>
    </source>
</evidence>
<keyword evidence="1" id="KW-1133">Transmembrane helix</keyword>
<feature type="transmembrane region" description="Helical" evidence="1">
    <location>
        <begin position="67"/>
        <end position="87"/>
    </location>
</feature>
<keyword evidence="1" id="KW-0812">Transmembrane</keyword>
<gene>
    <name evidence="2" type="ORF">EDC27_3070</name>
</gene>
<proteinExistence type="predicted"/>
<comment type="caution">
    <text evidence="2">The sequence shown here is derived from an EMBL/GenBank/DDBJ whole genome shotgun (WGS) entry which is preliminary data.</text>
</comment>
<feature type="transmembrane region" description="Helical" evidence="1">
    <location>
        <begin position="127"/>
        <end position="152"/>
    </location>
</feature>
<name>A0A3N1UE73_9BACT</name>
<dbReference type="Gene3D" id="1.10.1760.20">
    <property type="match status" value="1"/>
</dbReference>
<dbReference type="AlphaFoldDB" id="A0A3N1UE73"/>
<feature type="transmembrane region" description="Helical" evidence="1">
    <location>
        <begin position="6"/>
        <end position="28"/>
    </location>
</feature>
<dbReference type="RefSeq" id="WP_170161865.1">
    <property type="nucleotide sequence ID" value="NZ_RJVA01000017.1"/>
</dbReference>
<dbReference type="InterPro" id="IPR012652">
    <property type="entry name" value="ThiW"/>
</dbReference>
<accession>A0A3N1UE73</accession>
<feature type="transmembrane region" description="Helical" evidence="1">
    <location>
        <begin position="40"/>
        <end position="61"/>
    </location>
</feature>
<evidence type="ECO:0000313" key="3">
    <source>
        <dbReference type="Proteomes" id="UP000276223"/>
    </source>
</evidence>
<feature type="transmembrane region" description="Helical" evidence="1">
    <location>
        <begin position="94"/>
        <end position="121"/>
    </location>
</feature>
<dbReference type="EMBL" id="RJVA01000017">
    <property type="protein sequence ID" value="ROQ89534.1"/>
    <property type="molecule type" value="Genomic_DNA"/>
</dbReference>
<keyword evidence="3" id="KW-1185">Reference proteome</keyword>
<organism evidence="2 3">
    <name type="scientific">Desulfosoma caldarium</name>
    <dbReference type="NCBI Taxonomy" id="610254"/>
    <lineage>
        <taxon>Bacteria</taxon>
        <taxon>Pseudomonadati</taxon>
        <taxon>Thermodesulfobacteriota</taxon>
        <taxon>Syntrophobacteria</taxon>
        <taxon>Syntrophobacterales</taxon>
        <taxon>Syntrophobacteraceae</taxon>
        <taxon>Desulfosoma</taxon>
    </lineage>
</organism>
<dbReference type="PIRSF" id="PIRSF024534">
    <property type="entry name" value="ThiW"/>
    <property type="match status" value="1"/>
</dbReference>
<dbReference type="Proteomes" id="UP000276223">
    <property type="component" value="Unassembled WGS sequence"/>
</dbReference>
<protein>
    <submittedName>
        <fullName evidence="2">Energy coupling factor transporter S component ThiW</fullName>
    </submittedName>
</protein>
<dbReference type="Pfam" id="PF09512">
    <property type="entry name" value="ThiW"/>
    <property type="match status" value="1"/>
</dbReference>
<reference evidence="2 3" key="1">
    <citation type="submission" date="2018-11" db="EMBL/GenBank/DDBJ databases">
        <title>Genomic Encyclopedia of Type Strains, Phase IV (KMG-IV): sequencing the most valuable type-strain genomes for metagenomic binning, comparative biology and taxonomic classification.</title>
        <authorList>
            <person name="Goeker M."/>
        </authorList>
    </citation>
    <scope>NUCLEOTIDE SEQUENCE [LARGE SCALE GENOMIC DNA]</scope>
    <source>
        <strain evidence="2 3">DSM 22027</strain>
    </source>
</reference>
<evidence type="ECO:0000256" key="1">
    <source>
        <dbReference type="SAM" id="Phobius"/>
    </source>
</evidence>
<keyword evidence="1" id="KW-0472">Membrane</keyword>
<sequence length="160" mass="16329">MQTRNMATAIVFVALAVALSPIFIPVGIAKCFPAQHMINVMSAVMLGPGYALLVAATAAVLRNLLGLGTILAFPGGMIGALLAGLAYKATKNMYAAALGEVVGTGILGALVSVWIVAPVFMGKTMPLITLIIAFSVSTLGGSLLGLAALHLLRKGGLWQP</sequence>